<feature type="compositionally biased region" description="Low complexity" evidence="1">
    <location>
        <begin position="213"/>
        <end position="229"/>
    </location>
</feature>
<gene>
    <name evidence="2" type="ORF">BJX67DRAFT_156825</name>
</gene>
<evidence type="ECO:0000313" key="3">
    <source>
        <dbReference type="Proteomes" id="UP001610432"/>
    </source>
</evidence>
<accession>A0ABR4LQZ9</accession>
<feature type="region of interest" description="Disordered" evidence="1">
    <location>
        <begin position="397"/>
        <end position="533"/>
    </location>
</feature>
<comment type="caution">
    <text evidence="2">The sequence shown here is derived from an EMBL/GenBank/DDBJ whole genome shotgun (WGS) entry which is preliminary data.</text>
</comment>
<evidence type="ECO:0000256" key="1">
    <source>
        <dbReference type="SAM" id="MobiDB-lite"/>
    </source>
</evidence>
<dbReference type="Gene3D" id="1.20.5.320">
    <property type="entry name" value="6-Phosphogluconate Dehydrogenase, domain 3"/>
    <property type="match status" value="1"/>
</dbReference>
<proteinExistence type="predicted"/>
<dbReference type="EMBL" id="JBFXLQ010000029">
    <property type="protein sequence ID" value="KAL2865828.1"/>
    <property type="molecule type" value="Genomic_DNA"/>
</dbReference>
<keyword evidence="3" id="KW-1185">Reference proteome</keyword>
<feature type="compositionally biased region" description="Acidic residues" evidence="1">
    <location>
        <begin position="398"/>
        <end position="412"/>
    </location>
</feature>
<feature type="compositionally biased region" description="Polar residues" evidence="1">
    <location>
        <begin position="177"/>
        <end position="192"/>
    </location>
</feature>
<evidence type="ECO:0000313" key="2">
    <source>
        <dbReference type="EMBL" id="KAL2865828.1"/>
    </source>
</evidence>
<feature type="region of interest" description="Disordered" evidence="1">
    <location>
        <begin position="355"/>
        <end position="375"/>
    </location>
</feature>
<dbReference type="Proteomes" id="UP001610432">
    <property type="component" value="Unassembled WGS sequence"/>
</dbReference>
<feature type="compositionally biased region" description="Low complexity" evidence="1">
    <location>
        <begin position="461"/>
        <end position="475"/>
    </location>
</feature>
<organism evidence="2 3">
    <name type="scientific">Aspergillus lucknowensis</name>
    <dbReference type="NCBI Taxonomy" id="176173"/>
    <lineage>
        <taxon>Eukaryota</taxon>
        <taxon>Fungi</taxon>
        <taxon>Dikarya</taxon>
        <taxon>Ascomycota</taxon>
        <taxon>Pezizomycotina</taxon>
        <taxon>Eurotiomycetes</taxon>
        <taxon>Eurotiomycetidae</taxon>
        <taxon>Eurotiales</taxon>
        <taxon>Aspergillaceae</taxon>
        <taxon>Aspergillus</taxon>
        <taxon>Aspergillus subgen. Nidulantes</taxon>
    </lineage>
</organism>
<feature type="compositionally biased region" description="Pro residues" evidence="1">
    <location>
        <begin position="231"/>
        <end position="250"/>
    </location>
</feature>
<feature type="compositionally biased region" description="Polar residues" evidence="1">
    <location>
        <begin position="267"/>
        <end position="283"/>
    </location>
</feature>
<feature type="region of interest" description="Disordered" evidence="1">
    <location>
        <begin position="598"/>
        <end position="669"/>
    </location>
</feature>
<feature type="compositionally biased region" description="Low complexity" evidence="1">
    <location>
        <begin position="623"/>
        <end position="669"/>
    </location>
</feature>
<dbReference type="RefSeq" id="XP_070884807.1">
    <property type="nucleotide sequence ID" value="XM_071024869.1"/>
</dbReference>
<feature type="region of interest" description="Disordered" evidence="1">
    <location>
        <begin position="177"/>
        <end position="286"/>
    </location>
</feature>
<reference evidence="2 3" key="1">
    <citation type="submission" date="2024-07" db="EMBL/GenBank/DDBJ databases">
        <title>Section-level genome sequencing and comparative genomics of Aspergillus sections Usti and Cavernicolus.</title>
        <authorList>
            <consortium name="Lawrence Berkeley National Laboratory"/>
            <person name="Nybo J.L."/>
            <person name="Vesth T.C."/>
            <person name="Theobald S."/>
            <person name="Frisvad J.C."/>
            <person name="Larsen T.O."/>
            <person name="Kjaerboelling I."/>
            <person name="Rothschild-Mancinelli K."/>
            <person name="Lyhne E.K."/>
            <person name="Kogle M.E."/>
            <person name="Barry K."/>
            <person name="Clum A."/>
            <person name="Na H."/>
            <person name="Ledsgaard L."/>
            <person name="Lin J."/>
            <person name="Lipzen A."/>
            <person name="Kuo A."/>
            <person name="Riley R."/>
            <person name="Mondo S."/>
            <person name="Labutti K."/>
            <person name="Haridas S."/>
            <person name="Pangalinan J."/>
            <person name="Salamov A.A."/>
            <person name="Simmons B.A."/>
            <person name="Magnuson J.K."/>
            <person name="Chen J."/>
            <person name="Drula E."/>
            <person name="Henrissat B."/>
            <person name="Wiebenga A."/>
            <person name="Lubbers R.J."/>
            <person name="Gomes A.C."/>
            <person name="Macurrencykelacurrency M.R."/>
            <person name="Stajich J."/>
            <person name="Grigoriev I.V."/>
            <person name="Mortensen U.H."/>
            <person name="De Vries R.P."/>
            <person name="Baker S.E."/>
            <person name="Andersen M.R."/>
        </authorList>
    </citation>
    <scope>NUCLEOTIDE SEQUENCE [LARGE SCALE GENOMIC DNA]</scope>
    <source>
        <strain evidence="2 3">CBS 449.75</strain>
    </source>
</reference>
<feature type="compositionally biased region" description="Basic and acidic residues" evidence="1">
    <location>
        <begin position="481"/>
        <end position="490"/>
    </location>
</feature>
<dbReference type="GeneID" id="98139941"/>
<name>A0ABR4LQZ9_9EURO</name>
<feature type="compositionally biased region" description="Acidic residues" evidence="1">
    <location>
        <begin position="420"/>
        <end position="442"/>
    </location>
</feature>
<protein>
    <submittedName>
        <fullName evidence="2">Uncharacterized protein</fullName>
    </submittedName>
</protein>
<sequence length="669" mass="72290">MWQPFPKFYVVRPDGKQVPLIPLDELPSWLQIGFMDWNDTNIYQFMIPATASFVPREGEYDVICRYCLNSVDSMFHRSASDLENEVESTCPSHSHRGVSRSLNALEIAALVPRTVDRHKTLTALSWSPEADRAYPSPFAFLQQPPFHSNLQSPFVGMCFLPCPQWLRNHIPYLRRQQPSTDHVGSGEGSTKSDPPPLLGNQHQDESGGLFEDGSLSAQSQQPQGLLGPQGPRGPPGPAGRQGPPGPPGPRGEPGCKDPKCSKRTSRADGNNDTGENSDDSVSNRGGHVGILNQKEIYSCLRTLLNEQDTLGQLNTANLEVVVDALLHSAFQRGLESRGPVLRSVRGLHYPNDNLEDLNRLAGQSNQPASDSGGASLEQVLEQEGNLQASDDLAYAAEDGAEETGEPDEADEEVWPKEEDKIDEEGEEREEDEADEDDEDDEGIPSSSKDKDDEHGPPGSQPPQGEQEPPGSGSSQRPSDSPAREDSKESQDQSFPQRPETALSRPSHTCALELDSRDVSGLFSKSRERVWSRGTAAQVRTDIPGLKSGLPILRLPESSAMAPDLSTASCIETLWGTENHCPTLDPVSASDTLRDDLGDGHGMSTETPHAAVLPVGVTSKAQRRSSISPWASPRPRSPSQSSGPVGQASPSPAKCSSLTPGDLLLGTPTA</sequence>